<comment type="caution">
    <text evidence="1">The sequence shown here is derived from an EMBL/GenBank/DDBJ whole genome shotgun (WGS) entry which is preliminary data.</text>
</comment>
<dbReference type="EMBL" id="CAVMJV010000001">
    <property type="protein sequence ID" value="CAK5005864.1"/>
    <property type="molecule type" value="Genomic_DNA"/>
</dbReference>
<protein>
    <submittedName>
        <fullName evidence="1">Uncharacterized protein</fullName>
    </submittedName>
</protein>
<sequence length="51" mass="6177">MLISHISDFLLYIQIPDTITFYLSSFYFALFHPHFSAHFLLYINPNLFPYF</sequence>
<organism evidence="1 2">
    <name type="scientific">Meloidogyne enterolobii</name>
    <name type="common">Root-knot nematode worm</name>
    <name type="synonym">Meloidogyne mayaguensis</name>
    <dbReference type="NCBI Taxonomy" id="390850"/>
    <lineage>
        <taxon>Eukaryota</taxon>
        <taxon>Metazoa</taxon>
        <taxon>Ecdysozoa</taxon>
        <taxon>Nematoda</taxon>
        <taxon>Chromadorea</taxon>
        <taxon>Rhabditida</taxon>
        <taxon>Tylenchina</taxon>
        <taxon>Tylenchomorpha</taxon>
        <taxon>Tylenchoidea</taxon>
        <taxon>Meloidogynidae</taxon>
        <taxon>Meloidogyninae</taxon>
        <taxon>Meloidogyne</taxon>
    </lineage>
</organism>
<keyword evidence="2" id="KW-1185">Reference proteome</keyword>
<reference evidence="1" key="1">
    <citation type="submission" date="2023-11" db="EMBL/GenBank/DDBJ databases">
        <authorList>
            <person name="Poullet M."/>
        </authorList>
    </citation>
    <scope>NUCLEOTIDE SEQUENCE</scope>
    <source>
        <strain evidence="1">E1834</strain>
    </source>
</reference>
<dbReference type="Proteomes" id="UP001497535">
    <property type="component" value="Unassembled WGS sequence"/>
</dbReference>
<proteinExistence type="predicted"/>
<gene>
    <name evidence="1" type="ORF">MENTE1834_LOCUS57</name>
</gene>
<accession>A0ACB0XKB6</accession>
<evidence type="ECO:0000313" key="2">
    <source>
        <dbReference type="Proteomes" id="UP001497535"/>
    </source>
</evidence>
<name>A0ACB0XKB6_MELEN</name>
<evidence type="ECO:0000313" key="1">
    <source>
        <dbReference type="EMBL" id="CAK5005864.1"/>
    </source>
</evidence>